<comment type="caution">
    <text evidence="1">The sequence shown here is derived from an EMBL/GenBank/DDBJ whole genome shotgun (WGS) entry which is preliminary data.</text>
</comment>
<keyword evidence="2" id="KW-1185">Reference proteome</keyword>
<proteinExistence type="predicted"/>
<name>A0ABS8WNG2_DATST</name>
<sequence>MQVLKMNKHIHNQNNLVGSFHTTGEELVTEEEWETWFSLSRPQKNLYQWYVTGTVECFHQIDTREMKGLEQDENKEKLTDKKYLFEVDVSVAQVGDLSPIAEEEGNGD</sequence>
<accession>A0ABS8WNG2</accession>
<dbReference type="Proteomes" id="UP000823775">
    <property type="component" value="Unassembled WGS sequence"/>
</dbReference>
<organism evidence="1 2">
    <name type="scientific">Datura stramonium</name>
    <name type="common">Jimsonweed</name>
    <name type="synonym">Common thornapple</name>
    <dbReference type="NCBI Taxonomy" id="4076"/>
    <lineage>
        <taxon>Eukaryota</taxon>
        <taxon>Viridiplantae</taxon>
        <taxon>Streptophyta</taxon>
        <taxon>Embryophyta</taxon>
        <taxon>Tracheophyta</taxon>
        <taxon>Spermatophyta</taxon>
        <taxon>Magnoliopsida</taxon>
        <taxon>eudicotyledons</taxon>
        <taxon>Gunneridae</taxon>
        <taxon>Pentapetalae</taxon>
        <taxon>asterids</taxon>
        <taxon>lamiids</taxon>
        <taxon>Solanales</taxon>
        <taxon>Solanaceae</taxon>
        <taxon>Solanoideae</taxon>
        <taxon>Datureae</taxon>
        <taxon>Datura</taxon>
    </lineage>
</organism>
<protein>
    <submittedName>
        <fullName evidence="1">Uncharacterized protein</fullName>
    </submittedName>
</protein>
<dbReference type="EMBL" id="JACEIK010007834">
    <property type="protein sequence ID" value="MCE3050704.1"/>
    <property type="molecule type" value="Genomic_DNA"/>
</dbReference>
<evidence type="ECO:0000313" key="1">
    <source>
        <dbReference type="EMBL" id="MCE3050704.1"/>
    </source>
</evidence>
<evidence type="ECO:0000313" key="2">
    <source>
        <dbReference type="Proteomes" id="UP000823775"/>
    </source>
</evidence>
<reference evidence="1 2" key="1">
    <citation type="journal article" date="2021" name="BMC Genomics">
        <title>Datura genome reveals duplications of psychoactive alkaloid biosynthetic genes and high mutation rate following tissue culture.</title>
        <authorList>
            <person name="Rajewski A."/>
            <person name="Carter-House D."/>
            <person name="Stajich J."/>
            <person name="Litt A."/>
        </authorList>
    </citation>
    <scope>NUCLEOTIDE SEQUENCE [LARGE SCALE GENOMIC DNA]</scope>
    <source>
        <strain evidence="1">AR-01</strain>
    </source>
</reference>
<gene>
    <name evidence="1" type="ORF">HAX54_047910</name>
</gene>